<accession>A0A0I9UTG4</accession>
<sequence length="112" mass="13091">MIYFILWIIFSIGVASEGSKRTCGFFYSLLCSLILSPLIGLIWVLCCEKLSDIEYRKQQLEATLIQKMKDASELHDKGLMSDFDFEKMKLEYENRNKKDTVINPVNRILKMK</sequence>
<evidence type="ECO:0000256" key="1">
    <source>
        <dbReference type="SAM" id="Phobius"/>
    </source>
</evidence>
<proteinExistence type="predicted"/>
<comment type="caution">
    <text evidence="2">The sequence shown here is derived from an EMBL/GenBank/DDBJ whole genome shotgun (WGS) entry which is preliminary data.</text>
</comment>
<protein>
    <recommendedName>
        <fullName evidence="3">Transmembrane protein</fullName>
    </recommendedName>
</protein>
<feature type="transmembrane region" description="Helical" evidence="1">
    <location>
        <begin position="25"/>
        <end position="47"/>
    </location>
</feature>
<evidence type="ECO:0000313" key="2">
    <source>
        <dbReference type="EMBL" id="KFX75574.1"/>
    </source>
</evidence>
<dbReference type="PATRIC" id="fig|817.53.peg.1260"/>
<dbReference type="RefSeq" id="WP_044299960.1">
    <property type="nucleotide sequence ID" value="NZ_CP018937.1"/>
</dbReference>
<reference evidence="2" key="2">
    <citation type="submission" date="2014-07" db="EMBL/GenBank/DDBJ databases">
        <title>Genetics and epidemiology of antimicrobial resistance in B. fragilis group.</title>
        <authorList>
            <person name="Sydenham T.V."/>
            <person name="Hasman H."/>
            <person name="Kemp M."/>
            <person name="Justesen U.S."/>
        </authorList>
    </citation>
    <scope>NUCLEOTIDE SEQUENCE [LARGE SCALE GENOMIC DNA]</scope>
    <source>
        <strain evidence="2">DCMOUH0018B</strain>
    </source>
</reference>
<keyword evidence="1" id="KW-0472">Membrane</keyword>
<dbReference type="AlphaFoldDB" id="A0A0I9UTG4"/>
<keyword evidence="1" id="KW-0812">Transmembrane</keyword>
<reference evidence="2" key="1">
    <citation type="book" date="2014" name="THE 24TH EUROPEAN CONGRESS OF CLINICAL MICROBIOLOGY AND INFECTIOUS DISEASES" publisher="ECCMID 2014" city="Barcelona, Spain">
        <title>Identification of resistance genes in three multidrug-resistant Bacteroides fragilis isolates by whole genome sequencing.</title>
        <editorList>
            <person name="Unknown"/>
            <person name="A."/>
        </editorList>
        <authorList>
            <person name="Sydenham T.V."/>
            <person name="Hasman H."/>
            <person name="Wang M."/>
            <person name="Soki J."/>
            <person name="Nagy E."/>
            <person name="Justesen U.S."/>
        </authorList>
    </citation>
    <scope>NUCLEOTIDE SEQUENCE</scope>
    <source>
        <strain evidence="2">DCMOUH0018B</strain>
    </source>
</reference>
<organism evidence="2">
    <name type="scientific">Bacteroides fragilis</name>
    <dbReference type="NCBI Taxonomy" id="817"/>
    <lineage>
        <taxon>Bacteria</taxon>
        <taxon>Pseudomonadati</taxon>
        <taxon>Bacteroidota</taxon>
        <taxon>Bacteroidia</taxon>
        <taxon>Bacteroidales</taxon>
        <taxon>Bacteroidaceae</taxon>
        <taxon>Bacteroides</taxon>
    </lineage>
</organism>
<dbReference type="EMBL" id="JMZZ02000097">
    <property type="protein sequence ID" value="KFX75574.1"/>
    <property type="molecule type" value="Genomic_DNA"/>
</dbReference>
<gene>
    <name evidence="2" type="ORF">EE52_0206080</name>
</gene>
<keyword evidence="1" id="KW-1133">Transmembrane helix</keyword>
<evidence type="ECO:0008006" key="3">
    <source>
        <dbReference type="Google" id="ProtNLM"/>
    </source>
</evidence>
<name>A0A0I9UTG4_BACFG</name>